<evidence type="ECO:0000256" key="1">
    <source>
        <dbReference type="ARBA" id="ARBA00004651"/>
    </source>
</evidence>
<dbReference type="PANTHER" id="PTHR47755">
    <property type="entry name" value="CELL DIVISION PROTEIN FTSX"/>
    <property type="match status" value="1"/>
</dbReference>
<dbReference type="EMBL" id="JAMOKX010000001">
    <property type="protein sequence ID" value="MCL9818702.1"/>
    <property type="molecule type" value="Genomic_DNA"/>
</dbReference>
<feature type="transmembrane region" description="Helical" evidence="6">
    <location>
        <begin position="237"/>
        <end position="262"/>
    </location>
</feature>
<dbReference type="InterPro" id="IPR004513">
    <property type="entry name" value="FtsX"/>
</dbReference>
<dbReference type="Proteomes" id="UP001057522">
    <property type="component" value="Unassembled WGS sequence"/>
</dbReference>
<evidence type="ECO:0000256" key="3">
    <source>
        <dbReference type="ARBA" id="ARBA00022692"/>
    </source>
</evidence>
<dbReference type="InterPro" id="IPR003838">
    <property type="entry name" value="ABC3_permease_C"/>
</dbReference>
<evidence type="ECO:0000256" key="4">
    <source>
        <dbReference type="ARBA" id="ARBA00022989"/>
    </source>
</evidence>
<dbReference type="Pfam" id="PF02687">
    <property type="entry name" value="FtsX"/>
    <property type="match status" value="1"/>
</dbReference>
<keyword evidence="3 6" id="KW-0812">Transmembrane</keyword>
<organism evidence="8 9">
    <name type="scientific">Helicobacter colisuis</name>
    <dbReference type="NCBI Taxonomy" id="2949739"/>
    <lineage>
        <taxon>Bacteria</taxon>
        <taxon>Pseudomonadati</taxon>
        <taxon>Campylobacterota</taxon>
        <taxon>Epsilonproteobacteria</taxon>
        <taxon>Campylobacterales</taxon>
        <taxon>Helicobacteraceae</taxon>
        <taxon>Helicobacter</taxon>
    </lineage>
</organism>
<feature type="transmembrane region" description="Helical" evidence="6">
    <location>
        <begin position="195"/>
        <end position="217"/>
    </location>
</feature>
<keyword evidence="8" id="KW-0132">Cell division</keyword>
<comment type="caution">
    <text evidence="8">The sequence shown here is derived from an EMBL/GenBank/DDBJ whole genome shotgun (WGS) entry which is preliminary data.</text>
</comment>
<name>A0ABT0TS11_9HELI</name>
<keyword evidence="5 6" id="KW-0472">Membrane</keyword>
<accession>A0ABT0TS11</accession>
<feature type="domain" description="ABC3 transporter permease C-terminal" evidence="7">
    <location>
        <begin position="150"/>
        <end position="265"/>
    </location>
</feature>
<reference evidence="8" key="1">
    <citation type="submission" date="2022-06" db="EMBL/GenBank/DDBJ databases">
        <title>Helicobacter colisuis sp. nov.</title>
        <authorList>
            <person name="Papic B."/>
            <person name="Gruntar I."/>
        </authorList>
    </citation>
    <scope>NUCLEOTIDE SEQUENCE</scope>
    <source>
        <strain evidence="8">11154-15</strain>
    </source>
</reference>
<proteinExistence type="predicted"/>
<protein>
    <submittedName>
        <fullName evidence="8">Cell division protein FtsX</fullName>
    </submittedName>
</protein>
<keyword evidence="2" id="KW-1003">Cell membrane</keyword>
<comment type="subcellular location">
    <subcellularLocation>
        <location evidence="1">Cell membrane</location>
        <topology evidence="1">Multi-pass membrane protein</topology>
    </subcellularLocation>
</comment>
<sequence length="268" mass="30303">MNSLKNHLSLIIPLVALLFALESILLVNRTLSDYESKLGKNYAIVLASNKELKLQDLKEKISEAKTLAPIDSKVILERLKDNISQANLIVLKNTLPYFYSLNLDSYPSTSRLEVIEKTLKSIDGIIRIETFTKSHSQIYQLLLIINSSVIIFSGLIALISLLLMFKQIEIWKFQHLERMEIMTLLGAPLWMRSQILFRLACLDTIIATALVCVGLFYLSQNPTLLIFMQELGLDSAIFSPFYDSVILLLVGLSVSLIAVWIVSLQQKD</sequence>
<keyword evidence="4 6" id="KW-1133">Transmembrane helix</keyword>
<evidence type="ECO:0000256" key="2">
    <source>
        <dbReference type="ARBA" id="ARBA00022475"/>
    </source>
</evidence>
<dbReference type="GO" id="GO:0051301">
    <property type="term" value="P:cell division"/>
    <property type="evidence" value="ECO:0007669"/>
    <property type="project" value="UniProtKB-KW"/>
</dbReference>
<gene>
    <name evidence="8" type="ORF">NCR95_00695</name>
</gene>
<evidence type="ECO:0000313" key="9">
    <source>
        <dbReference type="Proteomes" id="UP001057522"/>
    </source>
</evidence>
<evidence type="ECO:0000313" key="8">
    <source>
        <dbReference type="EMBL" id="MCL9818702.1"/>
    </source>
</evidence>
<keyword evidence="8" id="KW-0131">Cell cycle</keyword>
<dbReference type="RefSeq" id="WP_250603224.1">
    <property type="nucleotide sequence ID" value="NZ_JAMOKX010000001.1"/>
</dbReference>
<evidence type="ECO:0000256" key="5">
    <source>
        <dbReference type="ARBA" id="ARBA00023136"/>
    </source>
</evidence>
<feature type="transmembrane region" description="Helical" evidence="6">
    <location>
        <begin position="138"/>
        <end position="165"/>
    </location>
</feature>
<dbReference type="PANTHER" id="PTHR47755:SF1">
    <property type="entry name" value="CELL DIVISION PROTEIN FTSX"/>
    <property type="match status" value="1"/>
</dbReference>
<evidence type="ECO:0000256" key="6">
    <source>
        <dbReference type="SAM" id="Phobius"/>
    </source>
</evidence>
<evidence type="ECO:0000259" key="7">
    <source>
        <dbReference type="Pfam" id="PF02687"/>
    </source>
</evidence>
<keyword evidence="9" id="KW-1185">Reference proteome</keyword>